<reference evidence="1 2" key="1">
    <citation type="submission" date="2018-02" db="EMBL/GenBank/DDBJ databases">
        <title>The genomes of Aspergillus section Nigri reveals drivers in fungal speciation.</title>
        <authorList>
            <consortium name="DOE Joint Genome Institute"/>
            <person name="Vesth T.C."/>
            <person name="Nybo J."/>
            <person name="Theobald S."/>
            <person name="Brandl J."/>
            <person name="Frisvad J.C."/>
            <person name="Nielsen K.F."/>
            <person name="Lyhne E.K."/>
            <person name="Kogle M.E."/>
            <person name="Kuo A."/>
            <person name="Riley R."/>
            <person name="Clum A."/>
            <person name="Nolan M."/>
            <person name="Lipzen A."/>
            <person name="Salamov A."/>
            <person name="Henrissat B."/>
            <person name="Wiebenga A."/>
            <person name="De vries R.P."/>
            <person name="Grigoriev I.V."/>
            <person name="Mortensen U.H."/>
            <person name="Andersen M.R."/>
            <person name="Baker S.E."/>
        </authorList>
    </citation>
    <scope>NUCLEOTIDE SEQUENCE [LARGE SCALE GENOMIC DNA]</scope>
    <source>
        <strain evidence="1 2">CBS 707.79</strain>
    </source>
</reference>
<dbReference type="OrthoDB" id="1720422at2759"/>
<evidence type="ECO:0000313" key="2">
    <source>
        <dbReference type="Proteomes" id="UP000247810"/>
    </source>
</evidence>
<dbReference type="VEuPathDB" id="FungiDB:BO71DRAFT_380277"/>
<proteinExistence type="predicted"/>
<sequence length="453" mass="51005">MDNFDRAVSAIPRNQLQSFKWDLGTCLPDELVNRIEALLKNQKQINSIALITDSDCKVNRNTSSSIDLVQFSKLESLSWKGLKHYNDFESVRAFISAHGAQLKTLCLDLIGWDSAVLAWRRGFLRNSPQDTGLPDNFFARSVLCLQHGKLIRPFPALKCLTLTQVSFHPMQAEMVNALNVEGLRALQLSNCPGIFSWLRQVLRSGTPLNLKSLELVFNPELANQIIDEAFDNVTDTVTKFLQSFQGLEDLYLMLPQQTDWQAMSEGIAHHSSTLKRLVTHHLDRTEWLGSTDGDLLLKTAELQSPIRSTSLQFYGVSVSTQKLATHQDTFNDCVILSPNVKLLHLRASGSEMSEQTHNEPLLTSQAMKTLYRFAHWAFSSEGSPNLQVLAYGDFSHNNHFSNYNVILCRSGDGYRELDCPDGIYWDLVQDNKDMLAACSCDELIVGRGMPDFT</sequence>
<name>A0A319D9Q0_9EURO</name>
<dbReference type="AlphaFoldDB" id="A0A319D9Q0"/>
<keyword evidence="2" id="KW-1185">Reference proteome</keyword>
<protein>
    <recommendedName>
        <fullName evidence="3">F-box domain protein</fullName>
    </recommendedName>
</protein>
<evidence type="ECO:0000313" key="1">
    <source>
        <dbReference type="EMBL" id="PYH94049.1"/>
    </source>
</evidence>
<accession>A0A319D9Q0</accession>
<dbReference type="Proteomes" id="UP000247810">
    <property type="component" value="Unassembled WGS sequence"/>
</dbReference>
<organism evidence="1 2">
    <name type="scientific">Aspergillus ellipticus CBS 707.79</name>
    <dbReference type="NCBI Taxonomy" id="1448320"/>
    <lineage>
        <taxon>Eukaryota</taxon>
        <taxon>Fungi</taxon>
        <taxon>Dikarya</taxon>
        <taxon>Ascomycota</taxon>
        <taxon>Pezizomycotina</taxon>
        <taxon>Eurotiomycetes</taxon>
        <taxon>Eurotiomycetidae</taxon>
        <taxon>Eurotiales</taxon>
        <taxon>Aspergillaceae</taxon>
        <taxon>Aspergillus</taxon>
        <taxon>Aspergillus subgen. Circumdati</taxon>
    </lineage>
</organism>
<dbReference type="EMBL" id="KZ825880">
    <property type="protein sequence ID" value="PYH94049.1"/>
    <property type="molecule type" value="Genomic_DNA"/>
</dbReference>
<evidence type="ECO:0008006" key="3">
    <source>
        <dbReference type="Google" id="ProtNLM"/>
    </source>
</evidence>
<gene>
    <name evidence="1" type="ORF">BO71DRAFT_380277</name>
</gene>